<evidence type="ECO:0000313" key="1">
    <source>
        <dbReference type="EMBL" id="SDZ62523.1"/>
    </source>
</evidence>
<dbReference type="Gene3D" id="2.60.200.60">
    <property type="match status" value="1"/>
</dbReference>
<dbReference type="EMBL" id="FNPE01000050">
    <property type="protein sequence ID" value="SDZ62523.1"/>
    <property type="molecule type" value="Genomic_DNA"/>
</dbReference>
<feature type="non-terminal residue" evidence="1">
    <location>
        <position position="31"/>
    </location>
</feature>
<reference evidence="1 3" key="1">
    <citation type="submission" date="2016-10" db="EMBL/GenBank/DDBJ databases">
        <authorList>
            <person name="de Groot N.N."/>
        </authorList>
    </citation>
    <scope>NUCLEOTIDE SEQUENCE [LARGE SCALE GENOMIC DNA]</scope>
    <source>
        <strain evidence="1 3">LMG 24775</strain>
    </source>
</reference>
<accession>A0A1H3UJ96</accession>
<evidence type="ECO:0000313" key="2">
    <source>
        <dbReference type="EMBL" id="SDZ63332.1"/>
    </source>
</evidence>
<dbReference type="Proteomes" id="UP000183417">
    <property type="component" value="Unassembled WGS sequence"/>
</dbReference>
<name>A0A1H3UJ96_9BURK</name>
<dbReference type="EMBL" id="FNPE01000069">
    <property type="protein sequence ID" value="SDZ63332.1"/>
    <property type="molecule type" value="Genomic_DNA"/>
</dbReference>
<proteinExistence type="predicted"/>
<protein>
    <submittedName>
        <fullName evidence="1">Uncharacterized protein</fullName>
    </submittedName>
</protein>
<organism evidence="1 3">
    <name type="scientific">Delftia lacustris</name>
    <dbReference type="NCBI Taxonomy" id="558537"/>
    <lineage>
        <taxon>Bacteria</taxon>
        <taxon>Pseudomonadati</taxon>
        <taxon>Pseudomonadota</taxon>
        <taxon>Betaproteobacteria</taxon>
        <taxon>Burkholderiales</taxon>
        <taxon>Comamonadaceae</taxon>
        <taxon>Delftia</taxon>
    </lineage>
</organism>
<sequence length="31" mass="3115">MSGQPAARITDSVVKGKIVTGSRTVLIGSQG</sequence>
<dbReference type="AlphaFoldDB" id="A0A1H3UJ96"/>
<gene>
    <name evidence="1" type="ORF">SAMN05421547_1501</name>
    <name evidence="2" type="ORF">SAMN05421547_1691</name>
</gene>
<evidence type="ECO:0000313" key="3">
    <source>
        <dbReference type="Proteomes" id="UP000183417"/>
    </source>
</evidence>